<feature type="transmembrane region" description="Helical" evidence="3">
    <location>
        <begin position="240"/>
        <end position="260"/>
    </location>
</feature>
<dbReference type="EMBL" id="LR134473">
    <property type="protein sequence ID" value="VEI03502.1"/>
    <property type="molecule type" value="Genomic_DNA"/>
</dbReference>
<evidence type="ECO:0000256" key="3">
    <source>
        <dbReference type="SAM" id="Phobius"/>
    </source>
</evidence>
<dbReference type="STRING" id="1122997.GCA_000425285_00076"/>
<dbReference type="InterPro" id="IPR027383">
    <property type="entry name" value="Znf_put"/>
</dbReference>
<dbReference type="AlphaFoldDB" id="A0A3S4YPP0"/>
<evidence type="ECO:0000256" key="2">
    <source>
        <dbReference type="ARBA" id="ARBA00023163"/>
    </source>
</evidence>
<keyword evidence="1" id="KW-0805">Transcription regulation</keyword>
<keyword evidence="6" id="KW-1185">Reference proteome</keyword>
<dbReference type="Pfam" id="PF13490">
    <property type="entry name" value="zf-HC2"/>
    <property type="match status" value="1"/>
</dbReference>
<keyword evidence="3" id="KW-1133">Transmembrane helix</keyword>
<reference evidence="5 6" key="1">
    <citation type="submission" date="2018-12" db="EMBL/GenBank/DDBJ databases">
        <authorList>
            <consortium name="Pathogen Informatics"/>
        </authorList>
    </citation>
    <scope>NUCLEOTIDE SEQUENCE [LARGE SCALE GENOMIC DNA]</scope>
    <source>
        <strain evidence="5 6">NCTC13652</strain>
    </source>
</reference>
<sequence>MTSRDTHLTADLWQRYAAGGLDPTTESAVEAHLLSCPSCRRDALAVAGDPQPLWQAVHARIDHPRRSLPMRLLTRLGVRDSDVAVIAASDDLQLPWAIAVSGAIACAIAAALSGVSYLPVFLALAPLVPVIAVSAAFDATDPLRELVGTTACPRLRITLLRTLSTLVVALPAVLVLGSMVPGLNSAIWLWLLPGLLLTSATLVLLNWLPARTAAAISSIGWLLVVASMAGLQASDLLGQLPVQGLSALLTVLLGVALRVLSDRSPAIGVSP</sequence>
<evidence type="ECO:0000313" key="6">
    <source>
        <dbReference type="Proteomes" id="UP000277858"/>
    </source>
</evidence>
<protein>
    <recommendedName>
        <fullName evidence="4">Putative zinc-finger domain-containing protein</fullName>
    </recommendedName>
</protein>
<evidence type="ECO:0000256" key="1">
    <source>
        <dbReference type="ARBA" id="ARBA00023015"/>
    </source>
</evidence>
<name>A0A3S4YPP0_9ACTN</name>
<feature type="transmembrane region" description="Helical" evidence="3">
    <location>
        <begin position="118"/>
        <end position="137"/>
    </location>
</feature>
<feature type="transmembrane region" description="Helical" evidence="3">
    <location>
        <begin position="186"/>
        <end position="208"/>
    </location>
</feature>
<dbReference type="OrthoDB" id="3822520at2"/>
<feature type="transmembrane region" description="Helical" evidence="3">
    <location>
        <begin position="215"/>
        <end position="234"/>
    </location>
</feature>
<accession>A0A3S4YPP0</accession>
<feature type="transmembrane region" description="Helical" evidence="3">
    <location>
        <begin position="158"/>
        <end position="180"/>
    </location>
</feature>
<dbReference type="InterPro" id="IPR041916">
    <property type="entry name" value="Anti_sigma_zinc_sf"/>
</dbReference>
<keyword evidence="3" id="KW-0812">Transmembrane</keyword>
<keyword evidence="2" id="KW-0804">Transcription</keyword>
<dbReference type="Proteomes" id="UP000277858">
    <property type="component" value="Chromosome"/>
</dbReference>
<feature type="transmembrane region" description="Helical" evidence="3">
    <location>
        <begin position="94"/>
        <end position="112"/>
    </location>
</feature>
<evidence type="ECO:0000259" key="4">
    <source>
        <dbReference type="Pfam" id="PF13490"/>
    </source>
</evidence>
<gene>
    <name evidence="5" type="ORF">NCTC13652_01708</name>
</gene>
<dbReference type="RefSeq" id="WP_028701989.1">
    <property type="nucleotide sequence ID" value="NZ_LR134473.1"/>
</dbReference>
<evidence type="ECO:0000313" key="5">
    <source>
        <dbReference type="EMBL" id="VEI03502.1"/>
    </source>
</evidence>
<feature type="domain" description="Putative zinc-finger" evidence="4">
    <location>
        <begin position="11"/>
        <end position="40"/>
    </location>
</feature>
<keyword evidence="3" id="KW-0472">Membrane</keyword>
<proteinExistence type="predicted"/>
<organism evidence="5 6">
    <name type="scientific">Acidipropionibacterium jensenii</name>
    <dbReference type="NCBI Taxonomy" id="1749"/>
    <lineage>
        <taxon>Bacteria</taxon>
        <taxon>Bacillati</taxon>
        <taxon>Actinomycetota</taxon>
        <taxon>Actinomycetes</taxon>
        <taxon>Propionibacteriales</taxon>
        <taxon>Propionibacteriaceae</taxon>
        <taxon>Acidipropionibacterium</taxon>
    </lineage>
</organism>
<dbReference type="Gene3D" id="1.10.10.1320">
    <property type="entry name" value="Anti-sigma factor, zinc-finger domain"/>
    <property type="match status" value="1"/>
</dbReference>